<dbReference type="SUPFAM" id="SSF48239">
    <property type="entry name" value="Terpenoid cyclases/Protein prenyltransferases"/>
    <property type="match status" value="1"/>
</dbReference>
<dbReference type="InterPro" id="IPR008929">
    <property type="entry name" value="Chondroitin_lyas"/>
</dbReference>
<evidence type="ECO:0000313" key="3">
    <source>
        <dbReference type="Proteomes" id="UP000256388"/>
    </source>
</evidence>
<protein>
    <recommendedName>
        <fullName evidence="1">Broad-specificity ulvan lyase N-terminal domain-containing protein</fullName>
    </recommendedName>
</protein>
<proteinExistence type="predicted"/>
<dbReference type="Proteomes" id="UP000256388">
    <property type="component" value="Unassembled WGS sequence"/>
</dbReference>
<dbReference type="OrthoDB" id="5493458at2"/>
<name>A0A347ZVZ4_9CHLR</name>
<organism evidence="2 3">
    <name type="scientific">Pelolinea submarina</name>
    <dbReference type="NCBI Taxonomy" id="913107"/>
    <lineage>
        <taxon>Bacteria</taxon>
        <taxon>Bacillati</taxon>
        <taxon>Chloroflexota</taxon>
        <taxon>Anaerolineae</taxon>
        <taxon>Anaerolineales</taxon>
        <taxon>Anaerolineaceae</taxon>
        <taxon>Pelolinea</taxon>
    </lineage>
</organism>
<gene>
    <name evidence="2" type="ORF">DFR64_2375</name>
</gene>
<sequence>MTNPDMNISFDLRTQVLTACRHLLSEINRDPATPTYGCFDRRYWGWKLVDFPEATFQRNLSALAWLLQQPEAQEMQAMLTSTLQAGLLYAARIQHHSGSFDQAYPYEESYGAAAFLVPDLLDAYLAVKADCDYDAQLTIEAMLAKAAAFLYHHAELHGTISNHLAGAALALLKAGNFLKQPDYNAKSREILDFILSKQSKEGWYVEYGGADPGYQTLCMYYLAQIYAIAPYDELQKSLSASLDFLQYFAQPDGSFGGEYGSRRTEIYYPGGIALLSGEFPLAAALTAHMLDGIEQGRTTRLADMDMGNTAPLLNNTIKALPYRDIRAKVGLPFKAETLAQDFPEAGIFIRATEKYYCVVGASTGGVTKVYDKKKSQLVWDDCGLLGQTGRDAIISTQAAAPDQGWKTDTDKLELWGNFQPIKSTLPGPGNFLVLRLMNLTVMRVGFLNELVKKMMVRMLISGGSSLPLKRTRRLVFTKDKISIHDRVEKTGSMQVKALRYGGKFSAIHMASSRYFAPNQANTQELPALDVQALNRDGVCEYQIEIKIGS</sequence>
<dbReference type="EMBL" id="QUMS01000003">
    <property type="protein sequence ID" value="REG07171.1"/>
    <property type="molecule type" value="Genomic_DNA"/>
</dbReference>
<comment type="caution">
    <text evidence="2">The sequence shown here is derived from an EMBL/GenBank/DDBJ whole genome shotgun (WGS) entry which is preliminary data.</text>
</comment>
<evidence type="ECO:0000313" key="2">
    <source>
        <dbReference type="EMBL" id="REG07171.1"/>
    </source>
</evidence>
<dbReference type="InterPro" id="IPR058907">
    <property type="entry name" value="P29_N"/>
</dbReference>
<accession>A0A347ZVZ4</accession>
<feature type="domain" description="Broad-specificity ulvan lyase N-terminal" evidence="1">
    <location>
        <begin position="89"/>
        <end position="265"/>
    </location>
</feature>
<dbReference type="Pfam" id="PF25840">
    <property type="entry name" value="Ulvan_lyase_N"/>
    <property type="match status" value="1"/>
</dbReference>
<dbReference type="AlphaFoldDB" id="A0A347ZVZ4"/>
<evidence type="ECO:0000259" key="1">
    <source>
        <dbReference type="Pfam" id="PF25840"/>
    </source>
</evidence>
<dbReference type="RefSeq" id="WP_116225646.1">
    <property type="nucleotide sequence ID" value="NZ_AP018437.1"/>
</dbReference>
<reference evidence="2 3" key="1">
    <citation type="submission" date="2018-08" db="EMBL/GenBank/DDBJ databases">
        <title>Genomic Encyclopedia of Type Strains, Phase IV (KMG-IV): sequencing the most valuable type-strain genomes for metagenomic binning, comparative biology and taxonomic classification.</title>
        <authorList>
            <person name="Goeker M."/>
        </authorList>
    </citation>
    <scope>NUCLEOTIDE SEQUENCE [LARGE SCALE GENOMIC DNA]</scope>
    <source>
        <strain evidence="2 3">DSM 23923</strain>
    </source>
</reference>
<keyword evidence="3" id="KW-1185">Reference proteome</keyword>
<dbReference type="InterPro" id="IPR008930">
    <property type="entry name" value="Terpenoid_cyclase/PrenylTrfase"/>
</dbReference>
<dbReference type="Gene3D" id="1.50.10.100">
    <property type="entry name" value="Chondroitin AC/alginate lyase"/>
    <property type="match status" value="1"/>
</dbReference>